<dbReference type="AlphaFoldDB" id="M7Z3T5"/>
<proteinExistence type="predicted"/>
<sequence>MDGAAHIASDSSEDDRASSSASSTGSASWRSWPHKWIHLRGRRRRRPLSARRGEGGEANGKGDGDDVQDLALPLGRCPSRRFLPDAPHFAVIQSASSPLECVPMYSLPMCIYAESMENIETNSCIPISKISKWLSYDRTSGVKAKLLPMVPNEKARSNKIQSRSGIILDTGDIC</sequence>
<gene>
    <name evidence="2" type="ORF">TRIUR3_11520</name>
</gene>
<feature type="region of interest" description="Disordered" evidence="1">
    <location>
        <begin position="1"/>
        <end position="30"/>
    </location>
</feature>
<evidence type="ECO:0000313" key="2">
    <source>
        <dbReference type="EMBL" id="EMS57813.1"/>
    </source>
</evidence>
<dbReference type="EMBL" id="KD140006">
    <property type="protein sequence ID" value="EMS57813.1"/>
    <property type="molecule type" value="Genomic_DNA"/>
</dbReference>
<feature type="compositionally biased region" description="Basic and acidic residues" evidence="1">
    <location>
        <begin position="51"/>
        <end position="64"/>
    </location>
</feature>
<reference evidence="2" key="1">
    <citation type="journal article" date="2013" name="Nature">
        <title>Draft genome of the wheat A-genome progenitor Triticum urartu.</title>
        <authorList>
            <person name="Ling H.Q."/>
            <person name="Zhao S."/>
            <person name="Liu D."/>
            <person name="Wang J."/>
            <person name="Sun H."/>
            <person name="Zhang C."/>
            <person name="Fan H."/>
            <person name="Li D."/>
            <person name="Dong L."/>
            <person name="Tao Y."/>
            <person name="Gao C."/>
            <person name="Wu H."/>
            <person name="Li Y."/>
            <person name="Cui Y."/>
            <person name="Guo X."/>
            <person name="Zheng S."/>
            <person name="Wang B."/>
            <person name="Yu K."/>
            <person name="Liang Q."/>
            <person name="Yang W."/>
            <person name="Lou X."/>
            <person name="Chen J."/>
            <person name="Feng M."/>
            <person name="Jian J."/>
            <person name="Zhang X."/>
            <person name="Luo G."/>
            <person name="Jiang Y."/>
            <person name="Liu J."/>
            <person name="Wang Z."/>
            <person name="Sha Y."/>
            <person name="Zhang B."/>
            <person name="Wu H."/>
            <person name="Tang D."/>
            <person name="Shen Q."/>
            <person name="Xue P."/>
            <person name="Zou S."/>
            <person name="Wang X."/>
            <person name="Liu X."/>
            <person name="Wang F."/>
            <person name="Yang Y."/>
            <person name="An X."/>
            <person name="Dong Z."/>
            <person name="Zhang K."/>
            <person name="Zhang X."/>
            <person name="Luo M.C."/>
            <person name="Dvorak J."/>
            <person name="Tong Y."/>
            <person name="Wang J."/>
            <person name="Yang H."/>
            <person name="Li Z."/>
            <person name="Wang D."/>
            <person name="Zhang A."/>
            <person name="Wang J."/>
        </authorList>
    </citation>
    <scope>NUCLEOTIDE SEQUENCE</scope>
</reference>
<organism evidence="2">
    <name type="scientific">Triticum urartu</name>
    <name type="common">Red wild einkorn</name>
    <name type="synonym">Crithodium urartu</name>
    <dbReference type="NCBI Taxonomy" id="4572"/>
    <lineage>
        <taxon>Eukaryota</taxon>
        <taxon>Viridiplantae</taxon>
        <taxon>Streptophyta</taxon>
        <taxon>Embryophyta</taxon>
        <taxon>Tracheophyta</taxon>
        <taxon>Spermatophyta</taxon>
        <taxon>Magnoliopsida</taxon>
        <taxon>Liliopsida</taxon>
        <taxon>Poales</taxon>
        <taxon>Poaceae</taxon>
        <taxon>BOP clade</taxon>
        <taxon>Pooideae</taxon>
        <taxon>Triticodae</taxon>
        <taxon>Triticeae</taxon>
        <taxon>Triticinae</taxon>
        <taxon>Triticum</taxon>
    </lineage>
</organism>
<accession>M7Z3T5</accession>
<evidence type="ECO:0000256" key="1">
    <source>
        <dbReference type="SAM" id="MobiDB-lite"/>
    </source>
</evidence>
<protein>
    <submittedName>
        <fullName evidence="2">Uncharacterized protein</fullName>
    </submittedName>
</protein>
<name>M7Z3T5_TRIUA</name>
<feature type="region of interest" description="Disordered" evidence="1">
    <location>
        <begin position="43"/>
        <end position="67"/>
    </location>
</feature>
<feature type="compositionally biased region" description="Low complexity" evidence="1">
    <location>
        <begin position="18"/>
        <end position="30"/>
    </location>
</feature>